<dbReference type="PROSITE" id="PS50838">
    <property type="entry name" value="MAGE"/>
    <property type="match status" value="1"/>
</dbReference>
<dbReference type="Gene3D" id="1.10.10.1200">
    <property type="entry name" value="MAGE homology domain, winged helix WH1 motif"/>
    <property type="match status" value="1"/>
</dbReference>
<proteinExistence type="predicted"/>
<dbReference type="OrthoDB" id="205198at2759"/>
<dbReference type="PANTHER" id="PTHR11736">
    <property type="entry name" value="MELANOMA-ASSOCIATED ANTIGEN MAGE ANTIGEN"/>
    <property type="match status" value="1"/>
</dbReference>
<dbReference type="InterPro" id="IPR002190">
    <property type="entry name" value="MHD_dom"/>
</dbReference>
<evidence type="ECO:0000313" key="4">
    <source>
        <dbReference type="Proteomes" id="UP000001074"/>
    </source>
</evidence>
<evidence type="ECO:0000259" key="2">
    <source>
        <dbReference type="PROSITE" id="PS50838"/>
    </source>
</evidence>
<dbReference type="GO" id="GO:0005634">
    <property type="term" value="C:nucleus"/>
    <property type="evidence" value="ECO:0007669"/>
    <property type="project" value="TreeGrafter"/>
</dbReference>
<dbReference type="Pfam" id="PF12440">
    <property type="entry name" value="MAGE_N"/>
    <property type="match status" value="1"/>
</dbReference>
<feature type="domain" description="MAGE" evidence="2">
    <location>
        <begin position="113"/>
        <end position="310"/>
    </location>
</feature>
<dbReference type="GeneTree" id="ENSGT00940000163797"/>
<dbReference type="InterPro" id="IPR041898">
    <property type="entry name" value="MAGE_WH1"/>
</dbReference>
<dbReference type="InterPro" id="IPR037445">
    <property type="entry name" value="MAGE"/>
</dbReference>
<gene>
    <name evidence="3" type="primary">LOC102439081</name>
</gene>
<dbReference type="FunFam" id="1.10.10.1210:FF:000001">
    <property type="entry name" value="melanoma-associated antigen D1"/>
    <property type="match status" value="1"/>
</dbReference>
<organism evidence="3 4">
    <name type="scientific">Myotis lucifugus</name>
    <name type="common">Little brown bat</name>
    <dbReference type="NCBI Taxonomy" id="59463"/>
    <lineage>
        <taxon>Eukaryota</taxon>
        <taxon>Metazoa</taxon>
        <taxon>Chordata</taxon>
        <taxon>Craniata</taxon>
        <taxon>Vertebrata</taxon>
        <taxon>Euteleostomi</taxon>
        <taxon>Mammalia</taxon>
        <taxon>Eutheria</taxon>
        <taxon>Laurasiatheria</taxon>
        <taxon>Chiroptera</taxon>
        <taxon>Yangochiroptera</taxon>
        <taxon>Vespertilionidae</taxon>
        <taxon>Myotis</taxon>
    </lineage>
</organism>
<evidence type="ECO:0000256" key="1">
    <source>
        <dbReference type="SAM" id="MobiDB-lite"/>
    </source>
</evidence>
<reference evidence="3 4" key="1">
    <citation type="journal article" date="2011" name="Nature">
        <title>A high-resolution map of human evolutionary constraint using 29 mammals.</title>
        <authorList>
            <person name="Lindblad-Toh K."/>
            <person name="Garber M."/>
            <person name="Zuk O."/>
            <person name="Lin M.F."/>
            <person name="Parker B.J."/>
            <person name="Washietl S."/>
            <person name="Kheradpour P."/>
            <person name="Ernst J."/>
            <person name="Jordan G."/>
            <person name="Mauceli E."/>
            <person name="Ward L.D."/>
            <person name="Lowe C.B."/>
            <person name="Holloway A.K."/>
            <person name="Clamp M."/>
            <person name="Gnerre S."/>
            <person name="Alfoldi J."/>
            <person name="Beal K."/>
            <person name="Chang J."/>
            <person name="Clawson H."/>
            <person name="Cuff J."/>
            <person name="Di Palma F."/>
            <person name="Fitzgerald S."/>
            <person name="Flicek P."/>
            <person name="Guttman M."/>
            <person name="Hubisz M.J."/>
            <person name="Jaffe D.B."/>
            <person name="Jungreis I."/>
            <person name="Kent W.J."/>
            <person name="Kostka D."/>
            <person name="Lara M."/>
            <person name="Martins A.L."/>
            <person name="Massingham T."/>
            <person name="Moltke I."/>
            <person name="Raney B.J."/>
            <person name="Rasmussen M.D."/>
            <person name="Robinson J."/>
            <person name="Stark A."/>
            <person name="Vilella A.J."/>
            <person name="Wen J."/>
            <person name="Xie X."/>
            <person name="Zody M.C."/>
            <person name="Baldwin J."/>
            <person name="Bloom T."/>
            <person name="Chin C.W."/>
            <person name="Heiman D."/>
            <person name="Nicol R."/>
            <person name="Nusbaum C."/>
            <person name="Young S."/>
            <person name="Wilkinson J."/>
            <person name="Worley K.C."/>
            <person name="Kovar C.L."/>
            <person name="Muzny D.M."/>
            <person name="Gibbs R.A."/>
            <person name="Cree A."/>
            <person name="Dihn H.H."/>
            <person name="Fowler G."/>
            <person name="Jhangiani S."/>
            <person name="Joshi V."/>
            <person name="Lee S."/>
            <person name="Lewis L.R."/>
            <person name="Nazareth L.V."/>
            <person name="Okwuonu G."/>
            <person name="Santibanez J."/>
            <person name="Warren W.C."/>
            <person name="Mardis E.R."/>
            <person name="Weinstock G.M."/>
            <person name="Wilson R.K."/>
            <person name="Delehaunty K."/>
            <person name="Dooling D."/>
            <person name="Fronik C."/>
            <person name="Fulton L."/>
            <person name="Fulton B."/>
            <person name="Graves T."/>
            <person name="Minx P."/>
            <person name="Sodergren E."/>
            <person name="Birney E."/>
            <person name="Margulies E.H."/>
            <person name="Herrero J."/>
            <person name="Green E.D."/>
            <person name="Haussler D."/>
            <person name="Siepel A."/>
            <person name="Goldman N."/>
            <person name="Pollard K.S."/>
            <person name="Pedersen J.S."/>
            <person name="Lander E.S."/>
            <person name="Kellis M."/>
        </authorList>
    </citation>
    <scope>NUCLEOTIDE SEQUENCE [LARGE SCALE GENOMIC DNA]</scope>
</reference>
<feature type="region of interest" description="Disordered" evidence="1">
    <location>
        <begin position="1"/>
        <end position="68"/>
    </location>
</feature>
<accession>G1QE99</accession>
<evidence type="ECO:0000313" key="3">
    <source>
        <dbReference type="Ensembl" id="ENSMLUP00000022032.1"/>
    </source>
</evidence>
<dbReference type="Proteomes" id="UP000001074">
    <property type="component" value="Unassembled WGS sequence"/>
</dbReference>
<dbReference type="EMBL" id="AAPE02010446">
    <property type="status" value="NOT_ANNOTATED_CDS"/>
    <property type="molecule type" value="Genomic_DNA"/>
</dbReference>
<feature type="compositionally biased region" description="Basic residues" evidence="1">
    <location>
        <begin position="1"/>
        <end position="17"/>
    </location>
</feature>
<dbReference type="RefSeq" id="XP_006085742.1">
    <property type="nucleotide sequence ID" value="XM_006085680.1"/>
</dbReference>
<dbReference type="InParanoid" id="G1QE99"/>
<protein>
    <recommendedName>
        <fullName evidence="2">MAGE domain-containing protein</fullName>
    </recommendedName>
</protein>
<dbReference type="GO" id="GO:0000122">
    <property type="term" value="P:negative regulation of transcription by RNA polymerase II"/>
    <property type="evidence" value="ECO:0007669"/>
    <property type="project" value="TreeGrafter"/>
</dbReference>
<dbReference type="InterPro" id="IPR021072">
    <property type="entry name" value="MAGE_N"/>
</dbReference>
<dbReference type="PANTHER" id="PTHR11736:SF156">
    <property type="entry name" value="MAGE FAMILY MEMBER B10"/>
    <property type="match status" value="1"/>
</dbReference>
<dbReference type="SMART" id="SM01392">
    <property type="entry name" value="MAGE_N"/>
    <property type="match status" value="1"/>
</dbReference>
<reference evidence="3" key="3">
    <citation type="submission" date="2025-09" db="UniProtKB">
        <authorList>
            <consortium name="Ensembl"/>
        </authorList>
    </citation>
    <scope>IDENTIFICATION</scope>
</reference>
<dbReference type="AlphaFoldDB" id="G1QE99"/>
<sequence>MPRGQKSKLRAREKRRQAREESWNPLDAQATVSEEEEESSSSPSLDVKDDPRSSPASGTPSGPQVLGEVHSTTASAEAASSTRFAEGASDQLEETLNALHANDIAEYWYRGPLDEKVVMLVHYLLYKYQRKEPITKVDMLRNVIQVYKHNFHEIFKRASEHLELVFGLDMKEMDPNRNTYVLINKLELSCDSREHRGVPKTGVLMTILGVIFMKGNCATEEDVWKVLNMMGLHDGRNHFIFGDPKKLITEDLVKDDYLVYRQVPDRDPPCYEFLWGPRAYSETTKMKVLEFVAKVNHTSPSAFSPYYEEALRDEKERAQARSTARAQIAAIASARSKAMANSLSLPK</sequence>
<dbReference type="Ensembl" id="ENSMLUT00000024406.1">
    <property type="protein sequence ID" value="ENSMLUP00000022032.1"/>
    <property type="gene ID" value="ENSMLUG00000027726.1"/>
</dbReference>
<dbReference type="GeneID" id="102439081"/>
<dbReference type="Gene3D" id="1.10.10.1210">
    <property type="entry name" value="MAGE homology domain, winged helix WH2 motif"/>
    <property type="match status" value="1"/>
</dbReference>
<dbReference type="FunFam" id="1.10.10.1200:FF:000007">
    <property type="entry name" value="Melanoma-associated antigen C2"/>
    <property type="match status" value="1"/>
</dbReference>
<dbReference type="OMA" id="RPRCTQD"/>
<dbReference type="FunCoup" id="G1QE99">
    <property type="interactions" value="139"/>
</dbReference>
<dbReference type="Pfam" id="PF01454">
    <property type="entry name" value="MAGE"/>
    <property type="match status" value="1"/>
</dbReference>
<dbReference type="eggNOG" id="KOG4562">
    <property type="taxonomic scope" value="Eukaryota"/>
</dbReference>
<dbReference type="KEGG" id="mlf:102439081"/>
<dbReference type="SMART" id="SM01373">
    <property type="entry name" value="MAGE"/>
    <property type="match status" value="1"/>
</dbReference>
<reference evidence="3" key="2">
    <citation type="submission" date="2025-08" db="UniProtKB">
        <authorList>
            <consortium name="Ensembl"/>
        </authorList>
    </citation>
    <scope>IDENTIFICATION</scope>
</reference>
<dbReference type="STRING" id="59463.ENSMLUP00000022032"/>
<dbReference type="HOGENOM" id="CLU_039582_1_0_1"/>
<dbReference type="InterPro" id="IPR041899">
    <property type="entry name" value="MAGE_WH2"/>
</dbReference>
<name>G1QE99_MYOLU</name>
<keyword evidence="4" id="KW-1185">Reference proteome</keyword>